<accession>A0AAJ6BE15</accession>
<dbReference type="AlphaFoldDB" id="A0AAJ6BE15"/>
<dbReference type="EMBL" id="CP119311">
    <property type="protein sequence ID" value="WEK34130.1"/>
    <property type="molecule type" value="Genomic_DNA"/>
</dbReference>
<proteinExistence type="predicted"/>
<organism evidence="1 2">
    <name type="scientific">Candidatus Pseudobacter hemicellulosilyticus</name>
    <dbReference type="NCBI Taxonomy" id="3121375"/>
    <lineage>
        <taxon>Bacteria</taxon>
        <taxon>Pseudomonadati</taxon>
        <taxon>Bacteroidota</taxon>
        <taxon>Chitinophagia</taxon>
        <taxon>Chitinophagales</taxon>
        <taxon>Chitinophagaceae</taxon>
        <taxon>Pseudobacter</taxon>
    </lineage>
</organism>
<name>A0AAJ6BE15_9BACT</name>
<reference evidence="1" key="1">
    <citation type="submission" date="2023-03" db="EMBL/GenBank/DDBJ databases">
        <title>Andean soil-derived lignocellulolytic bacterial consortium as a source of novel taxa and putative plastic-active enzymes.</title>
        <authorList>
            <person name="Diaz-Garcia L."/>
            <person name="Chuvochina M."/>
            <person name="Feuerriegel G."/>
            <person name="Bunk B."/>
            <person name="Sproer C."/>
            <person name="Streit W.R."/>
            <person name="Rodriguez L.M."/>
            <person name="Overmann J."/>
            <person name="Jimenez D.J."/>
        </authorList>
    </citation>
    <scope>NUCLEOTIDE SEQUENCE</scope>
    <source>
        <strain evidence="1">MAG 7</strain>
    </source>
</reference>
<dbReference type="Proteomes" id="UP001220610">
    <property type="component" value="Chromosome"/>
</dbReference>
<evidence type="ECO:0000313" key="2">
    <source>
        <dbReference type="Proteomes" id="UP001220610"/>
    </source>
</evidence>
<sequence>MENINEIIREVVHSQKTMLAVISNGFTKIDHNFKTIQEQVDALNIKVDFLHAQLEELKGSTSTGLGVVGIKIEGLTEEIAKINFVTQYGQQFDNLQGLSN</sequence>
<evidence type="ECO:0000313" key="1">
    <source>
        <dbReference type="EMBL" id="WEK34130.1"/>
    </source>
</evidence>
<protein>
    <submittedName>
        <fullName evidence="1">Uncharacterized protein</fullName>
    </submittedName>
</protein>
<gene>
    <name evidence="1" type="ORF">P0Y53_16705</name>
</gene>